<name>A0A5B0M050_PUCGR</name>
<evidence type="ECO:0000313" key="3">
    <source>
        <dbReference type="Proteomes" id="UP000325313"/>
    </source>
</evidence>
<dbReference type="Proteomes" id="UP000325313">
    <property type="component" value="Unassembled WGS sequence"/>
</dbReference>
<evidence type="ECO:0000313" key="2">
    <source>
        <dbReference type="EMBL" id="KAA1069941.1"/>
    </source>
</evidence>
<organism evidence="2 3">
    <name type="scientific">Puccinia graminis f. sp. tritici</name>
    <dbReference type="NCBI Taxonomy" id="56615"/>
    <lineage>
        <taxon>Eukaryota</taxon>
        <taxon>Fungi</taxon>
        <taxon>Dikarya</taxon>
        <taxon>Basidiomycota</taxon>
        <taxon>Pucciniomycotina</taxon>
        <taxon>Pucciniomycetes</taxon>
        <taxon>Pucciniales</taxon>
        <taxon>Pucciniaceae</taxon>
        <taxon>Puccinia</taxon>
    </lineage>
</organism>
<accession>A0A5B0M050</accession>
<evidence type="ECO:0000256" key="1">
    <source>
        <dbReference type="SAM" id="MobiDB-lite"/>
    </source>
</evidence>
<comment type="caution">
    <text evidence="2">The sequence shown here is derived from an EMBL/GenBank/DDBJ whole genome shotgun (WGS) entry which is preliminary data.</text>
</comment>
<reference evidence="2 3" key="1">
    <citation type="submission" date="2019-05" db="EMBL/GenBank/DDBJ databases">
        <title>Emergence of the Ug99 lineage of the wheat stem rust pathogen through somatic hybridization.</title>
        <authorList>
            <person name="Li F."/>
            <person name="Upadhyaya N.M."/>
            <person name="Sperschneider J."/>
            <person name="Matny O."/>
            <person name="Nguyen-Phuc H."/>
            <person name="Mago R."/>
            <person name="Raley C."/>
            <person name="Miller M.E."/>
            <person name="Silverstein K.A.T."/>
            <person name="Henningsen E."/>
            <person name="Hirsch C.D."/>
            <person name="Visser B."/>
            <person name="Pretorius Z.A."/>
            <person name="Steffenson B.J."/>
            <person name="Schwessinger B."/>
            <person name="Dodds P.N."/>
            <person name="Figueroa M."/>
        </authorList>
    </citation>
    <scope>NUCLEOTIDE SEQUENCE [LARGE SCALE GENOMIC DNA]</scope>
    <source>
        <strain evidence="2 3">Ug99</strain>
    </source>
</reference>
<protein>
    <submittedName>
        <fullName evidence="2">Uncharacterized protein</fullName>
    </submittedName>
</protein>
<proteinExistence type="predicted"/>
<dbReference type="EMBL" id="VDEP01000492">
    <property type="protein sequence ID" value="KAA1069941.1"/>
    <property type="molecule type" value="Genomic_DNA"/>
</dbReference>
<feature type="region of interest" description="Disordered" evidence="1">
    <location>
        <begin position="39"/>
        <end position="58"/>
    </location>
</feature>
<gene>
    <name evidence="2" type="ORF">PGTUg99_000182</name>
</gene>
<sequence>MFVEISAFENRKKVPGIKWLVIEGDQADLPAPTILQESSTATDVTRQPAYPSSARRKTNWDQLANSVEKEEEEVIKNLKSVDSCDFLIIPT</sequence>
<dbReference type="AlphaFoldDB" id="A0A5B0M050"/>